<reference evidence="4 5" key="1">
    <citation type="submission" date="2023-12" db="EMBL/GenBank/DDBJ databases">
        <title>Denitrificimonas halotolerans sp. nov.,a novel species isolated from landfill leachate.</title>
        <authorList>
            <person name="Wang S."/>
        </authorList>
    </citation>
    <scope>NUCLEOTIDE SEQUENCE [LARGE SCALE GENOMIC DNA]</scope>
    <source>
        <strain evidence="4 5">JX-1</strain>
    </source>
</reference>
<evidence type="ECO:0000259" key="3">
    <source>
        <dbReference type="Pfam" id="PF07515"/>
    </source>
</evidence>
<dbReference type="InterPro" id="IPR011093">
    <property type="entry name" value="TraI_2_C"/>
</dbReference>
<feature type="domain" description="Uncharacterised" evidence="2">
    <location>
        <begin position="34"/>
        <end position="349"/>
    </location>
</feature>
<accession>A0ABU5GNG0</accession>
<dbReference type="Pfam" id="PF07515">
    <property type="entry name" value="TraI_2_C"/>
    <property type="match status" value="1"/>
</dbReference>
<evidence type="ECO:0000256" key="1">
    <source>
        <dbReference type="SAM" id="MobiDB-lite"/>
    </source>
</evidence>
<dbReference type="SUPFAM" id="SSF46785">
    <property type="entry name" value="Winged helix' DNA-binding domain"/>
    <property type="match status" value="1"/>
</dbReference>
<organism evidence="4 5">
    <name type="scientific">Denitrificimonas halotolerans</name>
    <dbReference type="NCBI Taxonomy" id="3098930"/>
    <lineage>
        <taxon>Bacteria</taxon>
        <taxon>Pseudomonadati</taxon>
        <taxon>Pseudomonadota</taxon>
        <taxon>Gammaproteobacteria</taxon>
        <taxon>Pseudomonadales</taxon>
        <taxon>Pseudomonadaceae</taxon>
        <taxon>Denitrificimonas</taxon>
    </lineage>
</organism>
<protein>
    <submittedName>
        <fullName evidence="4">MobH family relaxase</fullName>
    </submittedName>
</protein>
<name>A0ABU5GNG0_9GAMM</name>
<dbReference type="InterPro" id="IPR011119">
    <property type="entry name" value="Unchr_helicase_relaxase_TraI"/>
</dbReference>
<feature type="domain" description="Putative conjugal transfer nickase/helicase TraI C-terminal" evidence="3">
    <location>
        <begin position="528"/>
        <end position="650"/>
    </location>
</feature>
<keyword evidence="5" id="KW-1185">Reference proteome</keyword>
<dbReference type="InterPro" id="IPR022391">
    <property type="entry name" value="ICE_relaxase_PFGI-1"/>
</dbReference>
<dbReference type="NCBIfam" id="NF041494">
    <property type="entry name" value="MobH"/>
    <property type="match status" value="1"/>
</dbReference>
<feature type="region of interest" description="Disordered" evidence="1">
    <location>
        <begin position="453"/>
        <end position="522"/>
    </location>
</feature>
<gene>
    <name evidence="4" type="primary">mobH</name>
    <name evidence="4" type="ORF">TOI97_02560</name>
</gene>
<dbReference type="Pfam" id="PF07514">
    <property type="entry name" value="TraI_2"/>
    <property type="match status" value="1"/>
</dbReference>
<comment type="caution">
    <text evidence="4">The sequence shown here is derived from an EMBL/GenBank/DDBJ whole genome shotgun (WGS) entry which is preliminary data.</text>
</comment>
<dbReference type="EMBL" id="JAXIVU010000002">
    <property type="protein sequence ID" value="MDY7218466.1"/>
    <property type="molecule type" value="Genomic_DNA"/>
</dbReference>
<dbReference type="Gene3D" id="1.10.3210.40">
    <property type="match status" value="1"/>
</dbReference>
<dbReference type="Proteomes" id="UP001294570">
    <property type="component" value="Unassembled WGS sequence"/>
</dbReference>
<feature type="region of interest" description="Disordered" evidence="1">
    <location>
        <begin position="385"/>
        <end position="435"/>
    </location>
</feature>
<dbReference type="Gene3D" id="2.40.10.200">
    <property type="entry name" value="STY4665 C-terminal domain-like"/>
    <property type="match status" value="1"/>
</dbReference>
<sequence>MKSTFMRLFKKEPSKIASINRPTTTSKAESSADGFIMPKSAKELLSGHRREVILDRIWEQTSVSRESFTRLYQAPIARYAELVQELPASESHHHSYLGGMLDHGLELVLYALRLRQSYLLPVGAAPEEQAAHADVWTAGVAYGGLMHDTGKLLCDIRVETKNGQPWHPWHGPLREAYRFKYIPGRDYKLHNAAAAVMVHQVLGTEVMDWISKNQPLWGSLLYLLSGDYTEAGVLGEIVSKADRTSTAMNIGANPEKALQAPPTTLQSHLIRGLRQLLKDDEHRLKMNMPGAACWLTADGLWLVSKVVADKLRAFLLSQSVDKVPSKNSSLFDELQSHRLIEPNADGNAIWKAKVIDGTWEQEFTFLRVKPSLIYGNEEYPPTFTGTITWDDKPVSPSESPVMNDEAKKPASPSVQPAKHPAPQMSSPTATESPVVDDGIDDILSLLGMDTAEDLTTPIPDTEKAVNSEQEETGPVIKPSTEPVNAVTQPAKPATSEKPSKPAAIVQASPKPKQVPAKIPGSQLTPENLGQSFIDWIKAAVSSRSIYINDSRAQIHTVDGKAFLVTPGIFQRFSDQHPELQQLNPDTTVKNWIWVQRSFERLQLHIKREDDLNIWQCTVRGPRVKGNTLNGYLIPTDVIFTFQPQDNPFVTLKSEFNN</sequence>
<evidence type="ECO:0000313" key="5">
    <source>
        <dbReference type="Proteomes" id="UP001294570"/>
    </source>
</evidence>
<proteinExistence type="predicted"/>
<dbReference type="RefSeq" id="WP_321552566.1">
    <property type="nucleotide sequence ID" value="NZ_JAXIVU010000002.1"/>
</dbReference>
<evidence type="ECO:0000259" key="2">
    <source>
        <dbReference type="Pfam" id="PF07514"/>
    </source>
</evidence>
<dbReference type="NCBIfam" id="TIGR03760">
    <property type="entry name" value="ICE_TraI_Pfluor"/>
    <property type="match status" value="1"/>
</dbReference>
<evidence type="ECO:0000313" key="4">
    <source>
        <dbReference type="EMBL" id="MDY7218466.1"/>
    </source>
</evidence>
<dbReference type="InterPro" id="IPR036390">
    <property type="entry name" value="WH_DNA-bd_sf"/>
</dbReference>
<dbReference type="InterPro" id="IPR036388">
    <property type="entry name" value="WH-like_DNA-bd_sf"/>
</dbReference>
<dbReference type="Gene3D" id="1.10.10.10">
    <property type="entry name" value="Winged helix-like DNA-binding domain superfamily/Winged helix DNA-binding domain"/>
    <property type="match status" value="1"/>
</dbReference>